<gene>
    <name evidence="1" type="ORF">BJ138DRAFT_1178917</name>
</gene>
<proteinExistence type="predicted"/>
<dbReference type="EMBL" id="MU267654">
    <property type="protein sequence ID" value="KAH7912340.1"/>
    <property type="molecule type" value="Genomic_DNA"/>
</dbReference>
<protein>
    <submittedName>
        <fullName evidence="1">Uncharacterized protein</fullName>
    </submittedName>
</protein>
<comment type="caution">
    <text evidence="1">The sequence shown here is derived from an EMBL/GenBank/DDBJ whole genome shotgun (WGS) entry which is preliminary data.</text>
</comment>
<reference evidence="1" key="1">
    <citation type="journal article" date="2021" name="New Phytol.">
        <title>Evolutionary innovations through gain and loss of genes in the ectomycorrhizal Boletales.</title>
        <authorList>
            <person name="Wu G."/>
            <person name="Miyauchi S."/>
            <person name="Morin E."/>
            <person name="Kuo A."/>
            <person name="Drula E."/>
            <person name="Varga T."/>
            <person name="Kohler A."/>
            <person name="Feng B."/>
            <person name="Cao Y."/>
            <person name="Lipzen A."/>
            <person name="Daum C."/>
            <person name="Hundley H."/>
            <person name="Pangilinan J."/>
            <person name="Johnson J."/>
            <person name="Barry K."/>
            <person name="LaButti K."/>
            <person name="Ng V."/>
            <person name="Ahrendt S."/>
            <person name="Min B."/>
            <person name="Choi I.G."/>
            <person name="Park H."/>
            <person name="Plett J.M."/>
            <person name="Magnuson J."/>
            <person name="Spatafora J.W."/>
            <person name="Nagy L.G."/>
            <person name="Henrissat B."/>
            <person name="Grigoriev I.V."/>
            <person name="Yang Z.L."/>
            <person name="Xu J."/>
            <person name="Martin F.M."/>
        </authorList>
    </citation>
    <scope>NUCLEOTIDE SEQUENCE</scope>
    <source>
        <strain evidence="1">ATCC 28755</strain>
    </source>
</reference>
<keyword evidence="2" id="KW-1185">Reference proteome</keyword>
<sequence>MQSDNYRPLIPIACRLVSYDQWFITHFDDSWKIKQVKNWMLSKCSLIQAPDPPSQRPVSPITFASTIRTKSSLDSGDDGYFEDDEYDEDSEDFDEPSYRHYDLRRQYIYARQSAKPLHLSNTSAPVNASRNEGTASNPISEQYTLISFTTGAILEDDFALSWYNLRAYELLELHCSNNVVPLPREVLADYVQPYFEARVRALRAVWSPKAGRFETPPNDRTPNEIYNRKSKDKVANRLDSFPSMPASLQSEKKRRRAKVEWRDRRIVISQGTLTLFKDQVGAAPIHHFPLSALIALRGSESLERACSIAAGQRVVCIKFHPLVPKASPTMVSPPHSVPSSPVMEAYKSDVHPELSDILPQTVENNAVQQEPYGPREPSNPQSSPSSSTYGPDDICRGEGEWLVLDLLDDHAFSAILRILHRYARHPISSSFLPSSSIVAAVNSPNNLTSQAITPFVYSSPYESLPYPEWRINTVEAARKAGMGDVGKPMAWVLWTDRGLGESLLGNIRNQRQTFTQEMQYKSNSLSASIYSQDDSDTEDESEMEWEGWMRDLERQNRTELSAKMSQSSRRPSHSPSPLPSPPLSDTSSPGRTRIRTPSLTLPRSAISPSVNYPMPPYPNIDTLMQDPSLREGFSRTSGDLTCISDRMNTTTISTVSVGPPLPRRRSSTMTSGRASKITKDKEKSERAALSTSDSSTNGRHRQYSAFAPRPRQRDAIRHARSGSNLRVSSAPQPNEIEPSISHPGDPANANGSGGKKLHDGGRSIIRGVSMRAERLVRGLDSAIDFVDSNL</sequence>
<evidence type="ECO:0000313" key="1">
    <source>
        <dbReference type="EMBL" id="KAH7912340.1"/>
    </source>
</evidence>
<dbReference type="Proteomes" id="UP000790377">
    <property type="component" value="Unassembled WGS sequence"/>
</dbReference>
<name>A0ACB8AGH5_9AGAM</name>
<evidence type="ECO:0000313" key="2">
    <source>
        <dbReference type="Proteomes" id="UP000790377"/>
    </source>
</evidence>
<organism evidence="1 2">
    <name type="scientific">Hygrophoropsis aurantiaca</name>
    <dbReference type="NCBI Taxonomy" id="72124"/>
    <lineage>
        <taxon>Eukaryota</taxon>
        <taxon>Fungi</taxon>
        <taxon>Dikarya</taxon>
        <taxon>Basidiomycota</taxon>
        <taxon>Agaricomycotina</taxon>
        <taxon>Agaricomycetes</taxon>
        <taxon>Agaricomycetidae</taxon>
        <taxon>Boletales</taxon>
        <taxon>Coniophorineae</taxon>
        <taxon>Hygrophoropsidaceae</taxon>
        <taxon>Hygrophoropsis</taxon>
    </lineage>
</organism>
<accession>A0ACB8AGH5</accession>